<dbReference type="NCBIfam" id="TIGR01297">
    <property type="entry name" value="CDF"/>
    <property type="match status" value="1"/>
</dbReference>
<dbReference type="OrthoDB" id="9809646at2"/>
<feature type="domain" description="Cation efflux protein cytoplasmic" evidence="11">
    <location>
        <begin position="219"/>
        <end position="279"/>
    </location>
</feature>
<dbReference type="InterPro" id="IPR036837">
    <property type="entry name" value="Cation_efflux_CTD_sf"/>
</dbReference>
<dbReference type="GO" id="GO:0005886">
    <property type="term" value="C:plasma membrane"/>
    <property type="evidence" value="ECO:0007669"/>
    <property type="project" value="TreeGrafter"/>
</dbReference>
<reference evidence="13" key="1">
    <citation type="submission" date="2018-02" db="EMBL/GenBank/DDBJ databases">
        <title>Genome sequencing of Solimonas sp. HR-BB.</title>
        <authorList>
            <person name="Lee Y."/>
            <person name="Jeon C.O."/>
        </authorList>
    </citation>
    <scope>NUCLEOTIDE SEQUENCE [LARGE SCALE GENOMIC DNA]</scope>
    <source>
        <strain evidence="13">HR-U</strain>
    </source>
</reference>
<keyword evidence="5" id="KW-0862">Zinc</keyword>
<evidence type="ECO:0000259" key="11">
    <source>
        <dbReference type="Pfam" id="PF16916"/>
    </source>
</evidence>
<dbReference type="Pfam" id="PF01545">
    <property type="entry name" value="Cation_efflux"/>
    <property type="match status" value="1"/>
</dbReference>
<dbReference type="RefSeq" id="WP_104711532.1">
    <property type="nucleotide sequence ID" value="NZ_PTRA01000001.1"/>
</dbReference>
<dbReference type="PANTHER" id="PTHR11562">
    <property type="entry name" value="CATION EFFLUX PROTEIN/ ZINC TRANSPORTER"/>
    <property type="match status" value="1"/>
</dbReference>
<evidence type="ECO:0000259" key="10">
    <source>
        <dbReference type="Pfam" id="PF01545"/>
    </source>
</evidence>
<dbReference type="Proteomes" id="UP000239590">
    <property type="component" value="Unassembled WGS sequence"/>
</dbReference>
<dbReference type="GO" id="GO:0005385">
    <property type="term" value="F:zinc ion transmembrane transporter activity"/>
    <property type="evidence" value="ECO:0007669"/>
    <property type="project" value="TreeGrafter"/>
</dbReference>
<sequence length="303" mass="32819">MGHSHDHSHSHAPAEINRAFKVGIGLNAAFVLVEAAAGLYTDSLALLTDAGHNLMDVAGLLLSMLAFRLAKAQPTSRFTYGFQKSTVLVSLGNAVLLLVAMGGIGYEAIQRFYSPQTVPGDTIALVAGIGIVINTLTALLFFRQKEHDLNVKGAYLHLMADALVSAAVVVAGLLMPRLNWYWLDPVLGLVVAVVVVASTWSLLRDSLVLSLDGVPANVNPETIRNQMLKNPAVLDVHHLHIWAMSTTENALTAHVVIATELNGTELYQVKQELRHSLEHLSIQHATLETESPDDPCLDTHHHH</sequence>
<feature type="transmembrane region" description="Helical" evidence="9">
    <location>
        <begin position="123"/>
        <end position="142"/>
    </location>
</feature>
<keyword evidence="7" id="KW-0406">Ion transport</keyword>
<evidence type="ECO:0000256" key="1">
    <source>
        <dbReference type="ARBA" id="ARBA00004141"/>
    </source>
</evidence>
<feature type="transmembrane region" description="Helical" evidence="9">
    <location>
        <begin position="154"/>
        <end position="174"/>
    </location>
</feature>
<keyword evidence="6 9" id="KW-1133">Transmembrane helix</keyword>
<dbReference type="Pfam" id="PF16916">
    <property type="entry name" value="ZT_dimer"/>
    <property type="match status" value="1"/>
</dbReference>
<dbReference type="EMBL" id="PTRA01000001">
    <property type="protein sequence ID" value="PQA59775.1"/>
    <property type="molecule type" value="Genomic_DNA"/>
</dbReference>
<feature type="transmembrane region" description="Helical" evidence="9">
    <location>
        <begin position="52"/>
        <end position="70"/>
    </location>
</feature>
<keyword evidence="4 9" id="KW-0812">Transmembrane</keyword>
<dbReference type="Gene3D" id="1.20.1510.10">
    <property type="entry name" value="Cation efflux protein transmembrane domain"/>
    <property type="match status" value="1"/>
</dbReference>
<dbReference type="SUPFAM" id="SSF161111">
    <property type="entry name" value="Cation efflux protein transmembrane domain-like"/>
    <property type="match status" value="1"/>
</dbReference>
<comment type="subcellular location">
    <subcellularLocation>
        <location evidence="1">Membrane</location>
        <topology evidence="1">Multi-pass membrane protein</topology>
    </subcellularLocation>
</comment>
<dbReference type="InterPro" id="IPR027469">
    <property type="entry name" value="Cation_efflux_TMD_sf"/>
</dbReference>
<keyword evidence="13" id="KW-1185">Reference proteome</keyword>
<feature type="transmembrane region" description="Helical" evidence="9">
    <location>
        <begin position="20"/>
        <end position="40"/>
    </location>
</feature>
<dbReference type="SUPFAM" id="SSF160240">
    <property type="entry name" value="Cation efflux protein cytoplasmic domain-like"/>
    <property type="match status" value="1"/>
</dbReference>
<evidence type="ECO:0000256" key="3">
    <source>
        <dbReference type="ARBA" id="ARBA00022448"/>
    </source>
</evidence>
<gene>
    <name evidence="12" type="ORF">C5O19_09165</name>
</gene>
<evidence type="ECO:0000256" key="7">
    <source>
        <dbReference type="ARBA" id="ARBA00023065"/>
    </source>
</evidence>
<accession>A0A2S7IPY8</accession>
<dbReference type="PANTHER" id="PTHR11562:SF17">
    <property type="entry name" value="RE54080P-RELATED"/>
    <property type="match status" value="1"/>
</dbReference>
<evidence type="ECO:0000256" key="8">
    <source>
        <dbReference type="ARBA" id="ARBA00023136"/>
    </source>
</evidence>
<dbReference type="InterPro" id="IPR050681">
    <property type="entry name" value="CDF/SLC30A"/>
</dbReference>
<dbReference type="InterPro" id="IPR058533">
    <property type="entry name" value="Cation_efflux_TM"/>
</dbReference>
<evidence type="ECO:0000313" key="13">
    <source>
        <dbReference type="Proteomes" id="UP000239590"/>
    </source>
</evidence>
<dbReference type="AlphaFoldDB" id="A0A2S7IPY8"/>
<comment type="caution">
    <text evidence="12">The sequence shown here is derived from an EMBL/GenBank/DDBJ whole genome shotgun (WGS) entry which is preliminary data.</text>
</comment>
<keyword evidence="5" id="KW-0864">Zinc transport</keyword>
<organism evidence="12 13">
    <name type="scientific">Siphonobacter curvatus</name>
    <dbReference type="NCBI Taxonomy" id="2094562"/>
    <lineage>
        <taxon>Bacteria</taxon>
        <taxon>Pseudomonadati</taxon>
        <taxon>Bacteroidota</taxon>
        <taxon>Cytophagia</taxon>
        <taxon>Cytophagales</taxon>
        <taxon>Cytophagaceae</taxon>
        <taxon>Siphonobacter</taxon>
    </lineage>
</organism>
<proteinExistence type="inferred from homology"/>
<dbReference type="InterPro" id="IPR002524">
    <property type="entry name" value="Cation_efflux"/>
</dbReference>
<feature type="domain" description="Cation efflux protein transmembrane" evidence="10">
    <location>
        <begin position="22"/>
        <end position="207"/>
    </location>
</feature>
<evidence type="ECO:0000256" key="6">
    <source>
        <dbReference type="ARBA" id="ARBA00022989"/>
    </source>
</evidence>
<evidence type="ECO:0000256" key="9">
    <source>
        <dbReference type="SAM" id="Phobius"/>
    </source>
</evidence>
<dbReference type="InterPro" id="IPR027470">
    <property type="entry name" value="Cation_efflux_CTD"/>
</dbReference>
<keyword evidence="8 9" id="KW-0472">Membrane</keyword>
<comment type="similarity">
    <text evidence="2">Belongs to the cation diffusion facilitator (CDF) transporter (TC 2.A.4) family. SLC30A subfamily.</text>
</comment>
<feature type="transmembrane region" description="Helical" evidence="9">
    <location>
        <begin position="82"/>
        <end position="103"/>
    </location>
</feature>
<evidence type="ECO:0000313" key="12">
    <source>
        <dbReference type="EMBL" id="PQA59775.1"/>
    </source>
</evidence>
<evidence type="ECO:0000256" key="4">
    <source>
        <dbReference type="ARBA" id="ARBA00022692"/>
    </source>
</evidence>
<keyword evidence="3" id="KW-0813">Transport</keyword>
<name>A0A2S7IPY8_9BACT</name>
<feature type="transmembrane region" description="Helical" evidence="9">
    <location>
        <begin position="180"/>
        <end position="203"/>
    </location>
</feature>
<evidence type="ECO:0000256" key="5">
    <source>
        <dbReference type="ARBA" id="ARBA00022906"/>
    </source>
</evidence>
<protein>
    <submittedName>
        <fullName evidence="12">Cation transporter</fullName>
    </submittedName>
</protein>
<evidence type="ECO:0000256" key="2">
    <source>
        <dbReference type="ARBA" id="ARBA00008873"/>
    </source>
</evidence>